<feature type="region of interest" description="Disordered" evidence="1">
    <location>
        <begin position="1"/>
        <end position="59"/>
    </location>
</feature>
<dbReference type="AlphaFoldDB" id="A0A645BZP6"/>
<feature type="compositionally biased region" description="Low complexity" evidence="1">
    <location>
        <begin position="359"/>
        <end position="377"/>
    </location>
</feature>
<evidence type="ECO:0000313" key="2">
    <source>
        <dbReference type="EMBL" id="MPM70819.1"/>
    </source>
</evidence>
<name>A0A645BZP6_9ZZZZ</name>
<gene>
    <name evidence="2" type="ORF">SDC9_117780</name>
</gene>
<accession>A0A645BZP6</accession>
<proteinExistence type="predicted"/>
<feature type="compositionally biased region" description="Basic and acidic residues" evidence="1">
    <location>
        <begin position="331"/>
        <end position="345"/>
    </location>
</feature>
<sequence>MVRPLRPGAREESGVEAGDRQRGDLMGGGDPGAAVDADRDPVTYAQVGEPPTQLIGGQEPAVGSQVVAGRRAHGTGDVPGVRVDRLGLTAVALPRPGIQQHAGPGELGHPVQLDRGCLSGVEDDITRLGAGLTGLQRKSGRLPGLQATVQQPHGVEAGPAQQPPGTGCSQAAGRVVRHHPVPLADPPASGGRLEVGRVGQRVTALGGRPGRSQLGVQRHVDRCGQMPVAEPVVTVRVAERPPDVEQHRRLPAGDLLVQLLGSDQYAHASTLGSSRREVQSGRPGPTARGRDPIEPDCGRDPIGPARERDDRAGSGPAHGSGPQAAPTRHVRGLEDWARGIQEHPRNTRRRDTRRRWCRARPGTRGTDPDDGGAAARAAHPRRPGAVRREGGGGYHRRGDRGQRPRLQAGRVRALRRQGGPLCGDRRPRAADVAGGDPVGHRPGEGAAAQGGGRHAGPAGLHRDQPGRLPDHLPGRPDRLHRDVVRHDPLRRRLPGGGHPRR</sequence>
<feature type="compositionally biased region" description="Basic residues" evidence="1">
    <location>
        <begin position="488"/>
        <end position="501"/>
    </location>
</feature>
<comment type="caution">
    <text evidence="2">The sequence shown here is derived from an EMBL/GenBank/DDBJ whole genome shotgun (WGS) entry which is preliminary data.</text>
</comment>
<organism evidence="2">
    <name type="scientific">bioreactor metagenome</name>
    <dbReference type="NCBI Taxonomy" id="1076179"/>
    <lineage>
        <taxon>unclassified sequences</taxon>
        <taxon>metagenomes</taxon>
        <taxon>ecological metagenomes</taxon>
    </lineage>
</organism>
<feature type="compositionally biased region" description="Basic and acidic residues" evidence="1">
    <location>
        <begin position="288"/>
        <end position="312"/>
    </location>
</feature>
<feature type="region of interest" description="Disordered" evidence="1">
    <location>
        <begin position="268"/>
        <end position="501"/>
    </location>
</feature>
<feature type="compositionally biased region" description="Basic residues" evidence="1">
    <location>
        <begin position="346"/>
        <end position="358"/>
    </location>
</feature>
<feature type="compositionally biased region" description="Basic and acidic residues" evidence="1">
    <location>
        <begin position="8"/>
        <end position="23"/>
    </location>
</feature>
<dbReference type="EMBL" id="VSSQ01023715">
    <property type="protein sequence ID" value="MPM70819.1"/>
    <property type="molecule type" value="Genomic_DNA"/>
</dbReference>
<evidence type="ECO:0000256" key="1">
    <source>
        <dbReference type="SAM" id="MobiDB-lite"/>
    </source>
</evidence>
<feature type="compositionally biased region" description="Basic and acidic residues" evidence="1">
    <location>
        <begin position="460"/>
        <end position="487"/>
    </location>
</feature>
<protein>
    <submittedName>
        <fullName evidence="2">Uncharacterized protein</fullName>
    </submittedName>
</protein>
<reference evidence="2" key="1">
    <citation type="submission" date="2019-08" db="EMBL/GenBank/DDBJ databases">
        <authorList>
            <person name="Kucharzyk K."/>
            <person name="Murdoch R.W."/>
            <person name="Higgins S."/>
            <person name="Loffler F."/>
        </authorList>
    </citation>
    <scope>NUCLEOTIDE SEQUENCE</scope>
</reference>